<dbReference type="PANTHER" id="PTHR30634">
    <property type="entry name" value="OUTER MEMBRANE LOLAB LIPOPROTEIN INSERTION APPARATUS"/>
    <property type="match status" value="1"/>
</dbReference>
<gene>
    <name evidence="3" type="ORF">FHS28_002118</name>
</gene>
<reference evidence="3 4" key="1">
    <citation type="submission" date="2020-08" db="EMBL/GenBank/DDBJ databases">
        <title>Genomic Encyclopedia of Type Strains, Phase III (KMG-III): the genomes of soil and plant-associated and newly described type strains.</title>
        <authorList>
            <person name="Whitman W."/>
        </authorList>
    </citation>
    <scope>NUCLEOTIDE SEQUENCE [LARGE SCALE GENOMIC DNA]</scope>
    <source>
        <strain evidence="3 4">CECT 7247</strain>
    </source>
</reference>
<dbReference type="EMBL" id="JACHXO010000003">
    <property type="protein sequence ID" value="MBB3194722.1"/>
    <property type="molecule type" value="Genomic_DNA"/>
</dbReference>
<organism evidence="3 4">
    <name type="scientific">Roseateles terrae</name>
    <dbReference type="NCBI Taxonomy" id="431060"/>
    <lineage>
        <taxon>Bacteria</taxon>
        <taxon>Pseudomonadati</taxon>
        <taxon>Pseudomonadota</taxon>
        <taxon>Betaproteobacteria</taxon>
        <taxon>Burkholderiales</taxon>
        <taxon>Sphaerotilaceae</taxon>
        <taxon>Roseateles</taxon>
    </lineage>
</organism>
<feature type="region of interest" description="Disordered" evidence="1">
    <location>
        <begin position="1"/>
        <end position="53"/>
    </location>
</feature>
<dbReference type="CDD" id="cd01462">
    <property type="entry name" value="VWA_YIEM_type"/>
    <property type="match status" value="1"/>
</dbReference>
<accession>A0ABR6GRI1</accession>
<dbReference type="InterPro" id="IPR002035">
    <property type="entry name" value="VWF_A"/>
</dbReference>
<evidence type="ECO:0000256" key="1">
    <source>
        <dbReference type="SAM" id="MobiDB-lite"/>
    </source>
</evidence>
<protein>
    <submittedName>
        <fullName evidence="3">Mg-chelatase subunit ChlD</fullName>
    </submittedName>
</protein>
<keyword evidence="4" id="KW-1185">Reference proteome</keyword>
<dbReference type="SMART" id="SM00327">
    <property type="entry name" value="VWA"/>
    <property type="match status" value="1"/>
</dbReference>
<dbReference type="SUPFAM" id="SSF53300">
    <property type="entry name" value="vWA-like"/>
    <property type="match status" value="1"/>
</dbReference>
<evidence type="ECO:0000313" key="3">
    <source>
        <dbReference type="EMBL" id="MBB3194722.1"/>
    </source>
</evidence>
<name>A0ABR6GRI1_9BURK</name>
<dbReference type="Pfam" id="PF05762">
    <property type="entry name" value="VWA_CoxE"/>
    <property type="match status" value="1"/>
</dbReference>
<proteinExistence type="predicted"/>
<comment type="caution">
    <text evidence="3">The sequence shown here is derived from an EMBL/GenBank/DDBJ whole genome shotgun (WGS) entry which is preliminary data.</text>
</comment>
<dbReference type="InterPro" id="IPR050458">
    <property type="entry name" value="LolB"/>
</dbReference>
<evidence type="ECO:0000313" key="4">
    <source>
        <dbReference type="Proteomes" id="UP000574369"/>
    </source>
</evidence>
<sequence length="439" mass="47617">MTTPIPSNAAMDSADESGAMAAAETADVMDPLNKKAPMSAMDTFQSSPPADDRERLRRWRLVLGGEAEDSCGALSGEAQEMDQVLSALYDEHGQGLTTERRGGRGGSAPRVARWLGDIRKYFPSSVVQVMQKDALERLNLRDMLLQPEMLQTVQPNVHLVASLLALSGVIPAGTKDTARQVVRQVVDELMKRLEEPMRSAVSGALDRSQRNRRPRLAEIDWHRTIRANLRHWQPSHRTVIPETLHGYGRKARRPQREVVLCIDQSGSMANSVVYASIFGAVMASLPSVSTRLVVFDTAVVDMTEQLDDPVDLLFGVQLGGGTDINGAVAYCQSQIREPRNTIFVLISDLYEGGVEQQLLQRASELVESGVQFVTLLALSDEGAPSYDRGLAAKLAALGVPSFACTPDQFPGLMAAAIRRDDVNGWAAGQGIVTAGKGEA</sequence>
<dbReference type="PANTHER" id="PTHR30634:SF16">
    <property type="entry name" value="OUTER-MEMBRANE LIPOPROTEIN LOLB"/>
    <property type="match status" value="1"/>
</dbReference>
<feature type="domain" description="VWFA" evidence="2">
    <location>
        <begin position="255"/>
        <end position="414"/>
    </location>
</feature>
<dbReference type="Gene3D" id="3.40.50.410">
    <property type="entry name" value="von Willebrand factor, type A domain"/>
    <property type="match status" value="1"/>
</dbReference>
<dbReference type="InterPro" id="IPR008912">
    <property type="entry name" value="Uncharacterised_CoxE"/>
</dbReference>
<dbReference type="Proteomes" id="UP000574369">
    <property type="component" value="Unassembled WGS sequence"/>
</dbReference>
<dbReference type="InterPro" id="IPR036465">
    <property type="entry name" value="vWFA_dom_sf"/>
</dbReference>
<evidence type="ECO:0000259" key="2">
    <source>
        <dbReference type="SMART" id="SM00327"/>
    </source>
</evidence>